<dbReference type="Pfam" id="PF25179">
    <property type="entry name" value="LMF1_C"/>
    <property type="match status" value="1"/>
</dbReference>
<keyword evidence="3 7" id="KW-0812">Transmembrane</keyword>
<keyword evidence="5 7" id="KW-1133">Transmembrane helix</keyword>
<gene>
    <name evidence="11" type="ORF">KP79_PYT17482</name>
</gene>
<name>A0A210QLC7_MIZYE</name>
<dbReference type="OrthoDB" id="434126at2759"/>
<dbReference type="GO" id="GO:0005789">
    <property type="term" value="C:endoplasmic reticulum membrane"/>
    <property type="evidence" value="ECO:0007669"/>
    <property type="project" value="UniProtKB-SubCell"/>
</dbReference>
<comment type="subcellular location">
    <subcellularLocation>
        <location evidence="1 7">Endoplasmic reticulum membrane</location>
        <topology evidence="1 7">Multi-pass membrane protein</topology>
    </subcellularLocation>
</comment>
<dbReference type="PANTHER" id="PTHR14463">
    <property type="entry name" value="LIPASE MATURATION FACTOR"/>
    <property type="match status" value="1"/>
</dbReference>
<dbReference type="EMBL" id="NEDP02003088">
    <property type="protein sequence ID" value="OWF49534.1"/>
    <property type="molecule type" value="Genomic_DNA"/>
</dbReference>
<feature type="domain" description="Lipase maturation factor 1/2 C-terminal" evidence="10">
    <location>
        <begin position="366"/>
        <end position="507"/>
    </location>
</feature>
<comment type="similarity">
    <text evidence="2 7">Belongs to the lipase maturation factor family.</text>
</comment>
<dbReference type="Proteomes" id="UP000242188">
    <property type="component" value="Unassembled WGS sequence"/>
</dbReference>
<evidence type="ECO:0000256" key="1">
    <source>
        <dbReference type="ARBA" id="ARBA00004477"/>
    </source>
</evidence>
<dbReference type="GO" id="GO:0051604">
    <property type="term" value="P:protein maturation"/>
    <property type="evidence" value="ECO:0007669"/>
    <property type="project" value="InterPro"/>
</dbReference>
<feature type="transmembrane region" description="Helical" evidence="7">
    <location>
        <begin position="64"/>
        <end position="88"/>
    </location>
</feature>
<dbReference type="Pfam" id="PF06762">
    <property type="entry name" value="LMF1"/>
    <property type="match status" value="1"/>
</dbReference>
<evidence type="ECO:0000259" key="10">
    <source>
        <dbReference type="Pfam" id="PF25179"/>
    </source>
</evidence>
<keyword evidence="12" id="KW-1185">Reference proteome</keyword>
<evidence type="ECO:0000256" key="5">
    <source>
        <dbReference type="ARBA" id="ARBA00022989"/>
    </source>
</evidence>
<evidence type="ECO:0000256" key="2">
    <source>
        <dbReference type="ARBA" id="ARBA00005512"/>
    </source>
</evidence>
<comment type="caution">
    <text evidence="11">The sequence shown here is derived from an EMBL/GenBank/DDBJ whole genome shotgun (WGS) entry which is preliminary data.</text>
</comment>
<keyword evidence="6 7" id="KW-0472">Membrane</keyword>
<feature type="transmembrane region" description="Helical" evidence="7">
    <location>
        <begin position="164"/>
        <end position="187"/>
    </location>
</feature>
<proteinExistence type="inferred from homology"/>
<organism evidence="11 12">
    <name type="scientific">Mizuhopecten yessoensis</name>
    <name type="common">Japanese scallop</name>
    <name type="synonym">Patinopecten yessoensis</name>
    <dbReference type="NCBI Taxonomy" id="6573"/>
    <lineage>
        <taxon>Eukaryota</taxon>
        <taxon>Metazoa</taxon>
        <taxon>Spiralia</taxon>
        <taxon>Lophotrochozoa</taxon>
        <taxon>Mollusca</taxon>
        <taxon>Bivalvia</taxon>
        <taxon>Autobranchia</taxon>
        <taxon>Pteriomorphia</taxon>
        <taxon>Pectinida</taxon>
        <taxon>Pectinoidea</taxon>
        <taxon>Pectinidae</taxon>
        <taxon>Mizuhopecten</taxon>
    </lineage>
</organism>
<feature type="transmembrane region" description="Helical" evidence="7">
    <location>
        <begin position="330"/>
        <end position="351"/>
    </location>
</feature>
<evidence type="ECO:0000313" key="12">
    <source>
        <dbReference type="Proteomes" id="UP000242188"/>
    </source>
</evidence>
<evidence type="ECO:0000256" key="8">
    <source>
        <dbReference type="SAM" id="MobiDB-lite"/>
    </source>
</evidence>
<feature type="transmembrane region" description="Helical" evidence="7">
    <location>
        <begin position="141"/>
        <end position="158"/>
    </location>
</feature>
<feature type="transmembrane region" description="Helical" evidence="7">
    <location>
        <begin position="251"/>
        <end position="268"/>
    </location>
</feature>
<dbReference type="InterPro" id="IPR057434">
    <property type="entry name" value="LMF1/2_N"/>
</dbReference>
<reference evidence="11 12" key="1">
    <citation type="journal article" date="2017" name="Nat. Ecol. Evol.">
        <title>Scallop genome provides insights into evolution of bilaterian karyotype and development.</title>
        <authorList>
            <person name="Wang S."/>
            <person name="Zhang J."/>
            <person name="Jiao W."/>
            <person name="Li J."/>
            <person name="Xun X."/>
            <person name="Sun Y."/>
            <person name="Guo X."/>
            <person name="Huan P."/>
            <person name="Dong B."/>
            <person name="Zhang L."/>
            <person name="Hu X."/>
            <person name="Sun X."/>
            <person name="Wang J."/>
            <person name="Zhao C."/>
            <person name="Wang Y."/>
            <person name="Wang D."/>
            <person name="Huang X."/>
            <person name="Wang R."/>
            <person name="Lv J."/>
            <person name="Li Y."/>
            <person name="Zhang Z."/>
            <person name="Liu B."/>
            <person name="Lu W."/>
            <person name="Hui Y."/>
            <person name="Liang J."/>
            <person name="Zhou Z."/>
            <person name="Hou R."/>
            <person name="Li X."/>
            <person name="Liu Y."/>
            <person name="Li H."/>
            <person name="Ning X."/>
            <person name="Lin Y."/>
            <person name="Zhao L."/>
            <person name="Xing Q."/>
            <person name="Dou J."/>
            <person name="Li Y."/>
            <person name="Mao J."/>
            <person name="Guo H."/>
            <person name="Dou H."/>
            <person name="Li T."/>
            <person name="Mu C."/>
            <person name="Jiang W."/>
            <person name="Fu Q."/>
            <person name="Fu X."/>
            <person name="Miao Y."/>
            <person name="Liu J."/>
            <person name="Yu Q."/>
            <person name="Li R."/>
            <person name="Liao H."/>
            <person name="Li X."/>
            <person name="Kong Y."/>
            <person name="Jiang Z."/>
            <person name="Chourrout D."/>
            <person name="Li R."/>
            <person name="Bao Z."/>
        </authorList>
    </citation>
    <scope>NUCLEOTIDE SEQUENCE [LARGE SCALE GENOMIC DNA]</scope>
    <source>
        <strain evidence="11 12">PY_sf001</strain>
    </source>
</reference>
<feature type="compositionally biased region" description="Basic and acidic residues" evidence="8">
    <location>
        <begin position="20"/>
        <end position="32"/>
    </location>
</feature>
<comment type="function">
    <text evidence="7">Involved in the maturation of specific proteins in the endoplasmic reticulum.</text>
</comment>
<sequence>MAEDSDAASSTGRVRRRKARESGTDKDDHVNENVDTQSNNIDKTLLDTLDCKLEHGTYWLTRILLLRFLGFIYCKCMMHTMIPFLVALNQNKQLIGKNGLIPAANFLKKVEAASGGINLNSFSYVPSVVWLVDYHSNLDSFLDYVAYLGMILSMILIINGGANWFIMLSLWILYHSLVNVGTTWYGLIKLRGDQCWRDLTCMNYHYQTQPVPNPLSYYLHQSPEAFHHFETMSNHFVELIVPLFLLLTRRMVIIGGAIQVLFQVILITSGNLSFLNWLTIVPSLACFDDTSVAWMFSDRRDSVKWKVKNIQQLTKEGRYTLKPGNYIRKLFNLSVGALIAYLSIPVVQNLVSPRQAMNTSFEPLRIVNTYGAFGSVTKERTEIILQGTYDNPYDQKAVWEEYEFHCKPGNVTRRPCLISPYHYRLDWLMWFAAFQSYEKNPWLVHLCVKLMVNDEETSSLIAHNPFQGRDPPQYIRLQHYKYTYTKIGSKDAKNGKWWKRKFIDSYLNPISLKSVKEYMKQMDYTMPRKKAKRKLKSQF</sequence>
<accession>A0A210QLC7</accession>
<evidence type="ECO:0000256" key="3">
    <source>
        <dbReference type="ARBA" id="ARBA00022692"/>
    </source>
</evidence>
<evidence type="ECO:0000256" key="7">
    <source>
        <dbReference type="RuleBase" id="RU361229"/>
    </source>
</evidence>
<feature type="region of interest" description="Disordered" evidence="8">
    <location>
        <begin position="1"/>
        <end position="35"/>
    </location>
</feature>
<dbReference type="AlphaFoldDB" id="A0A210QLC7"/>
<evidence type="ECO:0000313" key="11">
    <source>
        <dbReference type="EMBL" id="OWF49534.1"/>
    </source>
</evidence>
<dbReference type="PANTHER" id="PTHR14463:SF10">
    <property type="entry name" value="LIPASE MATURATION FACTOR 1"/>
    <property type="match status" value="1"/>
</dbReference>
<dbReference type="InterPro" id="IPR057433">
    <property type="entry name" value="LMF1/2_C"/>
</dbReference>
<dbReference type="InterPro" id="IPR009613">
    <property type="entry name" value="LMF"/>
</dbReference>
<protein>
    <recommendedName>
        <fullName evidence="7">Lipase maturation factor</fullName>
    </recommendedName>
</protein>
<evidence type="ECO:0000256" key="4">
    <source>
        <dbReference type="ARBA" id="ARBA00022824"/>
    </source>
</evidence>
<keyword evidence="4 7" id="KW-0256">Endoplasmic reticulum</keyword>
<evidence type="ECO:0000259" key="9">
    <source>
        <dbReference type="Pfam" id="PF06762"/>
    </source>
</evidence>
<feature type="domain" description="Lipase maturation factor 1/2 N-terminal" evidence="9">
    <location>
        <begin position="186"/>
        <end position="293"/>
    </location>
</feature>
<dbReference type="STRING" id="6573.A0A210QLC7"/>
<evidence type="ECO:0000256" key="6">
    <source>
        <dbReference type="ARBA" id="ARBA00023136"/>
    </source>
</evidence>